<sequence>MKRAVEIIEFLKETQSEWYKVGEVEIICHKSHFKKGEMITIEEKKFVVLEDKVHLRVMRYDKTDLPRKGVPLTALFQQ</sequence>
<dbReference type="RefSeq" id="WP_135347204.1">
    <property type="nucleotide sequence ID" value="NZ_SRJD01000002.1"/>
</dbReference>
<gene>
    <name evidence="1" type="ORF">E4665_02345</name>
</gene>
<dbReference type="OrthoDB" id="9920958at2"/>
<name>A0A4Z0GU62_9BACL</name>
<keyword evidence="2" id="KW-1185">Reference proteome</keyword>
<comment type="caution">
    <text evidence="1">The sequence shown here is derived from an EMBL/GenBank/DDBJ whole genome shotgun (WGS) entry which is preliminary data.</text>
</comment>
<evidence type="ECO:0000313" key="1">
    <source>
        <dbReference type="EMBL" id="TGA99808.1"/>
    </source>
</evidence>
<dbReference type="Proteomes" id="UP000298347">
    <property type="component" value="Unassembled WGS sequence"/>
</dbReference>
<organism evidence="1 2">
    <name type="scientific">Sporolactobacillus shoreae</name>
    <dbReference type="NCBI Taxonomy" id="1465501"/>
    <lineage>
        <taxon>Bacteria</taxon>
        <taxon>Bacillati</taxon>
        <taxon>Bacillota</taxon>
        <taxon>Bacilli</taxon>
        <taxon>Bacillales</taxon>
        <taxon>Sporolactobacillaceae</taxon>
        <taxon>Sporolactobacillus</taxon>
    </lineage>
</organism>
<dbReference type="AlphaFoldDB" id="A0A4Z0GU62"/>
<evidence type="ECO:0000313" key="2">
    <source>
        <dbReference type="Proteomes" id="UP000298347"/>
    </source>
</evidence>
<proteinExistence type="predicted"/>
<accession>A0A4Z0GU62</accession>
<protein>
    <submittedName>
        <fullName evidence="1">Uncharacterized protein</fullName>
    </submittedName>
</protein>
<dbReference type="EMBL" id="SRJD01000002">
    <property type="protein sequence ID" value="TGA99808.1"/>
    <property type="molecule type" value="Genomic_DNA"/>
</dbReference>
<reference evidence="1 2" key="1">
    <citation type="journal article" date="2015" name="Int. J. Syst. Evol. Microbiol.">
        <title>Sporolactobacillus shoreae sp. nov. and Sporolactobacillus spathodeae sp. nov., two spore-forming lactic acid bacteria isolated from tree barks in Thailand.</title>
        <authorList>
            <person name="Thamacharoensuk T."/>
            <person name="Kitahara M."/>
            <person name="Ohkuma M."/>
            <person name="Thongchul N."/>
            <person name="Tanasupawat S."/>
        </authorList>
    </citation>
    <scope>NUCLEOTIDE SEQUENCE [LARGE SCALE GENOMIC DNA]</scope>
    <source>
        <strain evidence="1 2">BK92</strain>
    </source>
</reference>